<evidence type="ECO:0000256" key="16">
    <source>
        <dbReference type="SAM" id="Phobius"/>
    </source>
</evidence>
<keyword evidence="7 16" id="KW-1133">Transmembrane helix</keyword>
<keyword evidence="6" id="KW-0573">Peptidoglycan synthesis</keyword>
<evidence type="ECO:0000256" key="11">
    <source>
        <dbReference type="ARBA" id="ARBA00038053"/>
    </source>
</evidence>
<dbReference type="Proteomes" id="UP000176504">
    <property type="component" value="Unassembled WGS sequence"/>
</dbReference>
<feature type="transmembrane region" description="Helical" evidence="16">
    <location>
        <begin position="129"/>
        <end position="149"/>
    </location>
</feature>
<evidence type="ECO:0000313" key="18">
    <source>
        <dbReference type="Proteomes" id="UP000176504"/>
    </source>
</evidence>
<accession>A0A1F4VCS5</accession>
<comment type="caution">
    <text evidence="17">The sequence shown here is derived from an EMBL/GenBank/DDBJ whole genome shotgun (WGS) entry which is preliminary data.</text>
</comment>
<evidence type="ECO:0000256" key="4">
    <source>
        <dbReference type="ARBA" id="ARBA00022692"/>
    </source>
</evidence>
<evidence type="ECO:0000256" key="1">
    <source>
        <dbReference type="ARBA" id="ARBA00004141"/>
    </source>
</evidence>
<feature type="transmembrane region" description="Helical" evidence="16">
    <location>
        <begin position="287"/>
        <end position="307"/>
    </location>
</feature>
<feature type="transmembrane region" description="Helical" evidence="16">
    <location>
        <begin position="201"/>
        <end position="221"/>
    </location>
</feature>
<dbReference type="GO" id="GO:0015648">
    <property type="term" value="F:lipid-linked peptidoglycan transporter activity"/>
    <property type="evidence" value="ECO:0007669"/>
    <property type="project" value="TreeGrafter"/>
</dbReference>
<feature type="transmembrane region" description="Helical" evidence="16">
    <location>
        <begin position="49"/>
        <end position="71"/>
    </location>
</feature>
<evidence type="ECO:0000256" key="9">
    <source>
        <dbReference type="ARBA" id="ARBA00032370"/>
    </source>
</evidence>
<protein>
    <recommendedName>
        <fullName evidence="12">Probable peptidoglycan glycosyltransferase FtsW</fullName>
        <ecNumber evidence="14">2.4.99.28</ecNumber>
    </recommendedName>
    <alternativeName>
        <fullName evidence="13">Cell division protein FtsW</fullName>
    </alternativeName>
    <alternativeName>
        <fullName evidence="10">Cell wall polymerase</fullName>
    </alternativeName>
    <alternativeName>
        <fullName evidence="9">Peptidoglycan polymerase</fullName>
    </alternativeName>
</protein>
<proteinExistence type="inferred from homology"/>
<dbReference type="GO" id="GO:0009252">
    <property type="term" value="P:peptidoglycan biosynthetic process"/>
    <property type="evidence" value="ECO:0007669"/>
    <property type="project" value="UniProtKB-KW"/>
</dbReference>
<dbReference type="GO" id="GO:0008360">
    <property type="term" value="P:regulation of cell shape"/>
    <property type="evidence" value="ECO:0007669"/>
    <property type="project" value="UniProtKB-KW"/>
</dbReference>
<dbReference type="Pfam" id="PF01098">
    <property type="entry name" value="FTSW_RODA_SPOVE"/>
    <property type="match status" value="1"/>
</dbReference>
<keyword evidence="8 16" id="KW-0472">Membrane</keyword>
<evidence type="ECO:0000256" key="7">
    <source>
        <dbReference type="ARBA" id="ARBA00022989"/>
    </source>
</evidence>
<comment type="catalytic activity">
    <reaction evidence="15">
        <text>[GlcNAc-(1-&gt;4)-Mur2Ac(oyl-L-Ala-gamma-D-Glu-L-Lys-D-Ala-D-Ala)](n)-di-trans,octa-cis-undecaprenyl diphosphate + beta-D-GlcNAc-(1-&gt;4)-Mur2Ac(oyl-L-Ala-gamma-D-Glu-L-Lys-D-Ala-D-Ala)-di-trans,octa-cis-undecaprenyl diphosphate = [GlcNAc-(1-&gt;4)-Mur2Ac(oyl-L-Ala-gamma-D-Glu-L-Lys-D-Ala-D-Ala)](n+1)-di-trans,octa-cis-undecaprenyl diphosphate + di-trans,octa-cis-undecaprenyl diphosphate + H(+)</text>
        <dbReference type="Rhea" id="RHEA:23708"/>
        <dbReference type="Rhea" id="RHEA-COMP:9602"/>
        <dbReference type="Rhea" id="RHEA-COMP:9603"/>
        <dbReference type="ChEBI" id="CHEBI:15378"/>
        <dbReference type="ChEBI" id="CHEBI:58405"/>
        <dbReference type="ChEBI" id="CHEBI:60033"/>
        <dbReference type="ChEBI" id="CHEBI:78435"/>
        <dbReference type="EC" id="2.4.99.28"/>
    </reaction>
</comment>
<dbReference type="AlphaFoldDB" id="A0A1F4VCS5"/>
<dbReference type="EC" id="2.4.99.28" evidence="14"/>
<evidence type="ECO:0000313" key="17">
    <source>
        <dbReference type="EMBL" id="OGC54929.1"/>
    </source>
</evidence>
<evidence type="ECO:0000256" key="14">
    <source>
        <dbReference type="ARBA" id="ARBA00044770"/>
    </source>
</evidence>
<feature type="transmembrane region" description="Helical" evidence="16">
    <location>
        <begin position="353"/>
        <end position="374"/>
    </location>
</feature>
<feature type="transmembrane region" description="Helical" evidence="16">
    <location>
        <begin position="156"/>
        <end position="173"/>
    </location>
</feature>
<dbReference type="EMBL" id="MEVI01000003">
    <property type="protein sequence ID" value="OGC54929.1"/>
    <property type="molecule type" value="Genomic_DNA"/>
</dbReference>
<dbReference type="GO" id="GO:0051301">
    <property type="term" value="P:cell division"/>
    <property type="evidence" value="ECO:0007669"/>
    <property type="project" value="InterPro"/>
</dbReference>
<evidence type="ECO:0000256" key="5">
    <source>
        <dbReference type="ARBA" id="ARBA00022960"/>
    </source>
</evidence>
<dbReference type="InterPro" id="IPR001182">
    <property type="entry name" value="FtsW/RodA"/>
</dbReference>
<keyword evidence="4 16" id="KW-0812">Transmembrane</keyword>
<keyword evidence="5" id="KW-0133">Cell shape</keyword>
<feature type="transmembrane region" description="Helical" evidence="16">
    <location>
        <begin position="20"/>
        <end position="43"/>
    </location>
</feature>
<name>A0A1F4VCS5_UNCKA</name>
<dbReference type="GO" id="GO:0032153">
    <property type="term" value="C:cell division site"/>
    <property type="evidence" value="ECO:0007669"/>
    <property type="project" value="TreeGrafter"/>
</dbReference>
<dbReference type="GO" id="GO:0005886">
    <property type="term" value="C:plasma membrane"/>
    <property type="evidence" value="ECO:0007669"/>
    <property type="project" value="TreeGrafter"/>
</dbReference>
<comment type="similarity">
    <text evidence="11">Belongs to the SEDS family. FtsW subfamily.</text>
</comment>
<evidence type="ECO:0000256" key="2">
    <source>
        <dbReference type="ARBA" id="ARBA00022676"/>
    </source>
</evidence>
<gene>
    <name evidence="17" type="ORF">A3A78_03030</name>
</gene>
<feature type="transmembrane region" description="Helical" evidence="16">
    <location>
        <begin position="179"/>
        <end position="196"/>
    </location>
</feature>
<dbReference type="PANTHER" id="PTHR30474">
    <property type="entry name" value="CELL CYCLE PROTEIN"/>
    <property type="match status" value="1"/>
</dbReference>
<organism evidence="17 18">
    <name type="scientific">candidate division WWE3 bacterium RIFCSPLOWO2_01_FULL_41_18</name>
    <dbReference type="NCBI Taxonomy" id="1802625"/>
    <lineage>
        <taxon>Bacteria</taxon>
        <taxon>Katanobacteria</taxon>
    </lineage>
</organism>
<sequence length="381" mass="41904">MKKPSGERKKAYQGKDTLLLYAILFLLIFGVVMVYDVSVVYAYDIFGGKYYFLYLQAVWVLLGLAGFFIGYRIDYHSISKVALPLFVVSLISLIFVLIPSPFAPLIYGARRWIYLNPSPFPTIPIIGRIGFQPSELIKLSFIFYLSVIFSKREVKALLIFIPVCILLVGLVLAQPDFGTAMLISIIGLIMLLVSGLNFSYFLVGVPIALAFASVFILSSAYRKERFLTYLGFNSEDTEGTSYHINQILIALGSGGLFGLGFGQSRQKYQYIPEVATDSIFAVIGEELGFIGLVFLVSLFLFIIIRGYRIALKAPDKLGTLLATGVTSWFAVQSIVNLSGMVNLLPLTGVPLPLISYGGSSMVFGLCGLGVLLNVSRSCQNI</sequence>
<reference evidence="17 18" key="1">
    <citation type="journal article" date="2016" name="Nat. Commun.">
        <title>Thousands of microbial genomes shed light on interconnected biogeochemical processes in an aquifer system.</title>
        <authorList>
            <person name="Anantharaman K."/>
            <person name="Brown C.T."/>
            <person name="Hug L.A."/>
            <person name="Sharon I."/>
            <person name="Castelle C.J."/>
            <person name="Probst A.J."/>
            <person name="Thomas B.C."/>
            <person name="Singh A."/>
            <person name="Wilkins M.J."/>
            <person name="Karaoz U."/>
            <person name="Brodie E.L."/>
            <person name="Williams K.H."/>
            <person name="Hubbard S.S."/>
            <person name="Banfield J.F."/>
        </authorList>
    </citation>
    <scope>NUCLEOTIDE SEQUENCE [LARGE SCALE GENOMIC DNA]</scope>
</reference>
<evidence type="ECO:0000256" key="15">
    <source>
        <dbReference type="ARBA" id="ARBA00049902"/>
    </source>
</evidence>
<evidence type="ECO:0000256" key="12">
    <source>
        <dbReference type="ARBA" id="ARBA00041185"/>
    </source>
</evidence>
<evidence type="ECO:0000256" key="6">
    <source>
        <dbReference type="ARBA" id="ARBA00022984"/>
    </source>
</evidence>
<keyword evidence="2" id="KW-0328">Glycosyltransferase</keyword>
<evidence type="ECO:0000256" key="13">
    <source>
        <dbReference type="ARBA" id="ARBA00041418"/>
    </source>
</evidence>
<dbReference type="GO" id="GO:0008955">
    <property type="term" value="F:peptidoglycan glycosyltransferase activity"/>
    <property type="evidence" value="ECO:0007669"/>
    <property type="project" value="UniProtKB-EC"/>
</dbReference>
<evidence type="ECO:0000256" key="10">
    <source>
        <dbReference type="ARBA" id="ARBA00033270"/>
    </source>
</evidence>
<comment type="subcellular location">
    <subcellularLocation>
        <location evidence="1">Membrane</location>
        <topology evidence="1">Multi-pass membrane protein</topology>
    </subcellularLocation>
</comment>
<keyword evidence="3" id="KW-0808">Transferase</keyword>
<feature type="transmembrane region" description="Helical" evidence="16">
    <location>
        <begin position="83"/>
        <end position="109"/>
    </location>
</feature>
<evidence type="ECO:0000256" key="8">
    <source>
        <dbReference type="ARBA" id="ARBA00023136"/>
    </source>
</evidence>
<dbReference type="PANTHER" id="PTHR30474:SF2">
    <property type="entry name" value="PEPTIDOGLYCAN GLYCOSYLTRANSFERASE FTSW-RELATED"/>
    <property type="match status" value="1"/>
</dbReference>
<evidence type="ECO:0000256" key="3">
    <source>
        <dbReference type="ARBA" id="ARBA00022679"/>
    </source>
</evidence>